<sequence length="84" mass="9392">VFLTRKISACDFFKVLAIDVFSDRTIKGHIYKPLEAHCASRMSLHCSGAVCHPIFTRPDKATLSSFSWPCKYGPLSRIKLCESG</sequence>
<feature type="non-terminal residue" evidence="1">
    <location>
        <position position="84"/>
    </location>
</feature>
<evidence type="ECO:0000313" key="1">
    <source>
        <dbReference type="EMBL" id="KAJ1202020.1"/>
    </source>
</evidence>
<name>A0AAV7VPH5_PLEWA</name>
<dbReference type="EMBL" id="JANPWB010000003">
    <property type="protein sequence ID" value="KAJ1202020.1"/>
    <property type="molecule type" value="Genomic_DNA"/>
</dbReference>
<organism evidence="1 2">
    <name type="scientific">Pleurodeles waltl</name>
    <name type="common">Iberian ribbed newt</name>
    <dbReference type="NCBI Taxonomy" id="8319"/>
    <lineage>
        <taxon>Eukaryota</taxon>
        <taxon>Metazoa</taxon>
        <taxon>Chordata</taxon>
        <taxon>Craniata</taxon>
        <taxon>Vertebrata</taxon>
        <taxon>Euteleostomi</taxon>
        <taxon>Amphibia</taxon>
        <taxon>Batrachia</taxon>
        <taxon>Caudata</taxon>
        <taxon>Salamandroidea</taxon>
        <taxon>Salamandridae</taxon>
        <taxon>Pleurodelinae</taxon>
        <taxon>Pleurodeles</taxon>
    </lineage>
</organism>
<dbReference type="Proteomes" id="UP001066276">
    <property type="component" value="Chromosome 2_1"/>
</dbReference>
<gene>
    <name evidence="1" type="ORF">NDU88_005823</name>
</gene>
<feature type="non-terminal residue" evidence="1">
    <location>
        <position position="1"/>
    </location>
</feature>
<reference evidence="1" key="1">
    <citation type="journal article" date="2022" name="bioRxiv">
        <title>Sequencing and chromosome-scale assembly of the giantPleurodeles waltlgenome.</title>
        <authorList>
            <person name="Brown T."/>
            <person name="Elewa A."/>
            <person name="Iarovenko S."/>
            <person name="Subramanian E."/>
            <person name="Araus A.J."/>
            <person name="Petzold A."/>
            <person name="Susuki M."/>
            <person name="Suzuki K.-i.T."/>
            <person name="Hayashi T."/>
            <person name="Toyoda A."/>
            <person name="Oliveira C."/>
            <person name="Osipova E."/>
            <person name="Leigh N.D."/>
            <person name="Simon A."/>
            <person name="Yun M.H."/>
        </authorList>
    </citation>
    <scope>NUCLEOTIDE SEQUENCE</scope>
    <source>
        <strain evidence="1">20211129_DDA</strain>
        <tissue evidence="1">Liver</tissue>
    </source>
</reference>
<evidence type="ECO:0000313" key="2">
    <source>
        <dbReference type="Proteomes" id="UP001066276"/>
    </source>
</evidence>
<accession>A0AAV7VPH5</accession>
<comment type="caution">
    <text evidence="1">The sequence shown here is derived from an EMBL/GenBank/DDBJ whole genome shotgun (WGS) entry which is preliminary data.</text>
</comment>
<keyword evidence="2" id="KW-1185">Reference proteome</keyword>
<protein>
    <submittedName>
        <fullName evidence="1">Uncharacterized protein</fullName>
    </submittedName>
</protein>
<dbReference type="AlphaFoldDB" id="A0AAV7VPH5"/>
<proteinExistence type="predicted"/>